<dbReference type="InterPro" id="IPR002822">
    <property type="entry name" value="Ni_insertion"/>
</dbReference>
<dbReference type="Proteomes" id="UP000305202">
    <property type="component" value="Unassembled WGS sequence"/>
</dbReference>
<dbReference type="EMBL" id="SZPQ01000053">
    <property type="protein sequence ID" value="TKI03056.1"/>
    <property type="molecule type" value="Genomic_DNA"/>
</dbReference>
<dbReference type="Gene3D" id="3.30.70.1380">
    <property type="entry name" value="Transcriptional regulatory protein pf0864 domain like"/>
    <property type="match status" value="1"/>
</dbReference>
<keyword evidence="1" id="KW-0533">Nickel</keyword>
<accession>A0ABY2SE88</accession>
<comment type="caution">
    <text evidence="2">The sequence shown here is derived from an EMBL/GenBank/DDBJ whole genome shotgun (WGS) entry which is preliminary data.</text>
</comment>
<organism evidence="2 3">
    <name type="scientific">Martelella alba</name>
    <dbReference type="NCBI Taxonomy" id="2590451"/>
    <lineage>
        <taxon>Bacteria</taxon>
        <taxon>Pseudomonadati</taxon>
        <taxon>Pseudomonadota</taxon>
        <taxon>Alphaproteobacteria</taxon>
        <taxon>Hyphomicrobiales</taxon>
        <taxon>Aurantimonadaceae</taxon>
        <taxon>Martelella</taxon>
    </lineage>
</organism>
<dbReference type="PANTHER" id="PTHR36566">
    <property type="entry name" value="NICKEL INSERTION PROTEIN-RELATED"/>
    <property type="match status" value="1"/>
</dbReference>
<gene>
    <name evidence="2" type="ORF">FCN80_22980</name>
</gene>
<reference evidence="2 3" key="1">
    <citation type="submission" date="2019-04" db="EMBL/GenBank/DDBJ databases">
        <authorList>
            <person name="Li M."/>
            <person name="Gao C."/>
        </authorList>
    </citation>
    <scope>NUCLEOTIDE SEQUENCE [LARGE SCALE GENOMIC DNA]</scope>
    <source>
        <strain evidence="2 3">BGMRC 2031</strain>
    </source>
</reference>
<keyword evidence="3" id="KW-1185">Reference proteome</keyword>
<proteinExistence type="predicted"/>
<name>A0ABY2SE88_9HYPH</name>
<evidence type="ECO:0000313" key="2">
    <source>
        <dbReference type="EMBL" id="TKI03056.1"/>
    </source>
</evidence>
<evidence type="ECO:0000256" key="1">
    <source>
        <dbReference type="ARBA" id="ARBA00022596"/>
    </source>
</evidence>
<evidence type="ECO:0000313" key="3">
    <source>
        <dbReference type="Proteomes" id="UP000305202"/>
    </source>
</evidence>
<dbReference type="Pfam" id="PF01969">
    <property type="entry name" value="Ni_insertion"/>
    <property type="match status" value="1"/>
</dbReference>
<sequence>MRFMHIHLDIIGGIAGDMFCAAIIDAFPNLKNGLQAYIQPILVDSGLSVNIQRGKGLFALGHRFIVEKQKVKINDNYHMLIKSSQNRNKNKVIFSQNLKEHGHYSWKKIKNKLTRFCNHQEIYQCACEIFTILVEAESVIHGIPVEQVHLHEVGANDAFIDIVAAAYLINTCQATSWSFSSLPWGGGMVDCAHGRIPIPSPAALSILTGFRWHDDGITGERVTPTGAAILAWLARHEPIKPIAGQLTNSGYGLGERHLGNILNALRIAVYENESTPCSDIPVSHDIIYIIQFDIDDMTQELMAISIGKLRKTSGVMDISSHMVMGKKERWMNRIEILIQPTALAHVVSAIFTETSTLGIRYWETERTLLARECFSHSSTEGLYPVKTASRPDQHISCKLEADELCKDRYSGHEARLRIKTKIEQEVVNDLSTRRIGDKNERE</sequence>
<dbReference type="PANTHER" id="PTHR36566:SF1">
    <property type="entry name" value="PYRIDINIUM-3,5-BISTHIOCARBOXYLIC ACID MONONUCLEOTIDE NICKEL INSERTION PROTEIN"/>
    <property type="match status" value="1"/>
</dbReference>
<protein>
    <submittedName>
        <fullName evidence="2">LarC family nickel insertion protein</fullName>
    </submittedName>
</protein>